<evidence type="ECO:0000256" key="14">
    <source>
        <dbReference type="SAM" id="Phobius"/>
    </source>
</evidence>
<feature type="domain" description="Histidine kinase" evidence="15">
    <location>
        <begin position="235"/>
        <end position="474"/>
    </location>
</feature>
<comment type="function">
    <text evidence="9">Member of the two-component regulatory system BvgS/BvgA. Phosphorylates BvgA via a four-step phosphorelay in response to environmental signals.</text>
</comment>
<evidence type="ECO:0000256" key="10">
    <source>
        <dbReference type="ARBA" id="ARBA00070152"/>
    </source>
</evidence>
<dbReference type="Gene3D" id="3.40.50.2300">
    <property type="match status" value="1"/>
</dbReference>
<evidence type="ECO:0000256" key="6">
    <source>
        <dbReference type="ARBA" id="ARBA00022777"/>
    </source>
</evidence>
<evidence type="ECO:0000256" key="5">
    <source>
        <dbReference type="ARBA" id="ARBA00022729"/>
    </source>
</evidence>
<dbReference type="InterPro" id="IPR005467">
    <property type="entry name" value="His_kinase_dom"/>
</dbReference>
<dbReference type="SMART" id="SM00387">
    <property type="entry name" value="HATPase_c"/>
    <property type="match status" value="1"/>
</dbReference>
<keyword evidence="14" id="KW-1133">Transmembrane helix</keyword>
<dbReference type="CDD" id="cd00082">
    <property type="entry name" value="HisKA"/>
    <property type="match status" value="1"/>
</dbReference>
<dbReference type="PRINTS" id="PR00344">
    <property type="entry name" value="BCTRLSENSOR"/>
</dbReference>
<dbReference type="Proteomes" id="UP000030460">
    <property type="component" value="Unassembled WGS sequence"/>
</dbReference>
<dbReference type="Pfam" id="PF00512">
    <property type="entry name" value="HisKA"/>
    <property type="match status" value="1"/>
</dbReference>
<keyword evidence="7" id="KW-0902">Two-component regulatory system</keyword>
<dbReference type="Pfam" id="PF02518">
    <property type="entry name" value="HATPase_c"/>
    <property type="match status" value="1"/>
</dbReference>
<dbReference type="Pfam" id="PF00072">
    <property type="entry name" value="Response_reg"/>
    <property type="match status" value="1"/>
</dbReference>
<keyword evidence="14" id="KW-0812">Transmembrane</keyword>
<evidence type="ECO:0000256" key="9">
    <source>
        <dbReference type="ARBA" id="ARBA00058004"/>
    </source>
</evidence>
<comment type="caution">
    <text evidence="17">The sequence shown here is derived from an EMBL/GenBank/DDBJ whole genome shotgun (WGS) entry which is preliminary data.</text>
</comment>
<dbReference type="GO" id="GO:0009927">
    <property type="term" value="F:histidine phosphotransfer kinase activity"/>
    <property type="evidence" value="ECO:0007669"/>
    <property type="project" value="TreeGrafter"/>
</dbReference>
<keyword evidence="5" id="KW-0732">Signal</keyword>
<evidence type="ECO:0000259" key="16">
    <source>
        <dbReference type="PROSITE" id="PS50110"/>
    </source>
</evidence>
<dbReference type="InterPro" id="IPR003661">
    <property type="entry name" value="HisK_dim/P_dom"/>
</dbReference>
<dbReference type="InterPro" id="IPR001789">
    <property type="entry name" value="Sig_transdc_resp-reg_receiver"/>
</dbReference>
<evidence type="ECO:0000256" key="2">
    <source>
        <dbReference type="ARBA" id="ARBA00012438"/>
    </source>
</evidence>
<dbReference type="AlphaFoldDB" id="A0A8T6ZMS3"/>
<evidence type="ECO:0000256" key="3">
    <source>
        <dbReference type="ARBA" id="ARBA00022553"/>
    </source>
</evidence>
<dbReference type="SUPFAM" id="SSF52172">
    <property type="entry name" value="CheY-like"/>
    <property type="match status" value="1"/>
</dbReference>
<evidence type="ECO:0000256" key="7">
    <source>
        <dbReference type="ARBA" id="ARBA00023012"/>
    </source>
</evidence>
<feature type="domain" description="Response regulatory" evidence="16">
    <location>
        <begin position="494"/>
        <end position="627"/>
    </location>
</feature>
<evidence type="ECO:0000313" key="17">
    <source>
        <dbReference type="EMBL" id="NLP65733.1"/>
    </source>
</evidence>
<evidence type="ECO:0000256" key="13">
    <source>
        <dbReference type="SAM" id="MobiDB-lite"/>
    </source>
</evidence>
<keyword evidence="8" id="KW-0843">Virulence</keyword>
<dbReference type="EMBL" id="JTDB02000017">
    <property type="protein sequence ID" value="NLP65733.1"/>
    <property type="molecule type" value="Genomic_DNA"/>
</dbReference>
<dbReference type="PANTHER" id="PTHR43047">
    <property type="entry name" value="TWO-COMPONENT HISTIDINE PROTEIN KINASE"/>
    <property type="match status" value="1"/>
</dbReference>
<dbReference type="GO" id="GO:0005886">
    <property type="term" value="C:plasma membrane"/>
    <property type="evidence" value="ECO:0007669"/>
    <property type="project" value="TreeGrafter"/>
</dbReference>
<keyword evidence="3 11" id="KW-0597">Phosphoprotein</keyword>
<evidence type="ECO:0000256" key="8">
    <source>
        <dbReference type="ARBA" id="ARBA00023026"/>
    </source>
</evidence>
<feature type="coiled-coil region" evidence="12">
    <location>
        <begin position="260"/>
        <end position="287"/>
    </location>
</feature>
<reference evidence="17" key="1">
    <citation type="journal article" date="2015" name="Genome Announc.">
        <title>Draft Genome Sequence of the Polyhydroxyalkanoate-Producing Bacterium Burkholderia sacchari LMG 19450 Isolated from Brazilian Sugarcane Plantation Soil.</title>
        <authorList>
            <person name="Alexandrino P.M."/>
            <person name="Mendonca T.T."/>
            <person name="Guaman Bautista L.P."/>
            <person name="Cherix J."/>
            <person name="Lozano-Sakalauskas G.C."/>
            <person name="Fujita A."/>
            <person name="Ramos Filho E."/>
            <person name="Long P."/>
            <person name="Padilla G."/>
            <person name="Taciro M.K."/>
            <person name="Gomez J.G."/>
            <person name="Silva L.F."/>
        </authorList>
    </citation>
    <scope>NUCLEOTIDE SEQUENCE</scope>
    <source>
        <strain evidence="17">LMG 19450</strain>
    </source>
</reference>
<comment type="catalytic activity">
    <reaction evidence="1">
        <text>ATP + protein L-histidine = ADP + protein N-phospho-L-histidine.</text>
        <dbReference type="EC" id="2.7.13.3"/>
    </reaction>
</comment>
<dbReference type="SMART" id="SM00448">
    <property type="entry name" value="REC"/>
    <property type="match status" value="1"/>
</dbReference>
<feature type="transmembrane region" description="Helical" evidence="14">
    <location>
        <begin position="176"/>
        <end position="196"/>
    </location>
</feature>
<dbReference type="SMART" id="SM00388">
    <property type="entry name" value="HisKA"/>
    <property type="match status" value="1"/>
</dbReference>
<dbReference type="FunFam" id="3.30.565.10:FF:000010">
    <property type="entry name" value="Sensor histidine kinase RcsC"/>
    <property type="match status" value="1"/>
</dbReference>
<dbReference type="InterPro" id="IPR036097">
    <property type="entry name" value="HisK_dim/P_sf"/>
</dbReference>
<dbReference type="Gene3D" id="1.10.287.130">
    <property type="match status" value="1"/>
</dbReference>
<keyword evidence="4" id="KW-0808">Transferase</keyword>
<accession>A0A8T6ZMS3</accession>
<dbReference type="InterPro" id="IPR003594">
    <property type="entry name" value="HATPase_dom"/>
</dbReference>
<sequence length="668" mass="72002">MLHVLIWMAALAPPVVAVGYLLYANLLNPNEVQRLAGNYDGLYWDAAQMQIAYARFESQLLIYADGLDRDLDKVRLRYEVLQSKLNVMKGSTHELAGKPDLMRRQHDDLAAIDVAIAPFDAEIDTLADNPERAVPMLMALDTHWTQVTDLALSRRFADVTEREGMRRDFIAKRRDLFAASIVLLMLSAAAAALLVMNGYRRTRLIRQQHAALEAEAQASSAAREASMAKDAFLGMISHELRTPLHAIVSSIELLGFNSHSEADSKVIQRLETAARQLEAQMRDLTDYARLGAGKLELRQETFDVRELLQSIVDENEQAALARGLAFEHACHGLHQTLVADPHRIRQIANNLVTNAIRYTERGSVRIEFITGSATPGVTTPGGVPPDGMPLSAATPAQTLAIIVSDTGPGVSAAQIPLIFKEFTQLDTSRSRRYEGAGMGLAIVRGLVDLFGGTIDTDSRVGKGTTFTVTIPVAAVAAPLAEAAAPQPHDMTQQQVLVVDDNPLVRESLCEMVAHMGYAALAAADTDSALARLDEAQCKVVLLDLHMPGRDGYAFVAELQAREGAGGDEGEGEGISSGSSGERTRVIAVSADVAALAATAADSSNPFFDLLPKPVHYEVLRKTLLRAFNARPVPGVAGAAGAAGQPMWQTQRPAQDVSAEDVSRGVSLD</sequence>
<dbReference type="GO" id="GO:0000155">
    <property type="term" value="F:phosphorelay sensor kinase activity"/>
    <property type="evidence" value="ECO:0007669"/>
    <property type="project" value="InterPro"/>
</dbReference>
<name>A0A8T6ZMS3_9BURK</name>
<dbReference type="InterPro" id="IPR036890">
    <property type="entry name" value="HATPase_C_sf"/>
</dbReference>
<organism evidence="17 18">
    <name type="scientific">Paraburkholderia sacchari</name>
    <dbReference type="NCBI Taxonomy" id="159450"/>
    <lineage>
        <taxon>Bacteria</taxon>
        <taxon>Pseudomonadati</taxon>
        <taxon>Pseudomonadota</taxon>
        <taxon>Betaproteobacteria</taxon>
        <taxon>Burkholderiales</taxon>
        <taxon>Burkholderiaceae</taxon>
        <taxon>Paraburkholderia</taxon>
    </lineage>
</organism>
<dbReference type="SUPFAM" id="SSF55874">
    <property type="entry name" value="ATPase domain of HSP90 chaperone/DNA topoisomerase II/histidine kinase"/>
    <property type="match status" value="1"/>
</dbReference>
<dbReference type="PANTHER" id="PTHR43047:SF72">
    <property type="entry name" value="OSMOSENSING HISTIDINE PROTEIN KINASE SLN1"/>
    <property type="match status" value="1"/>
</dbReference>
<evidence type="ECO:0000313" key="18">
    <source>
        <dbReference type="Proteomes" id="UP000030460"/>
    </source>
</evidence>
<feature type="region of interest" description="Disordered" evidence="13">
    <location>
        <begin position="638"/>
        <end position="668"/>
    </location>
</feature>
<dbReference type="OrthoDB" id="8887826at2"/>
<evidence type="ECO:0000256" key="11">
    <source>
        <dbReference type="PROSITE-ProRule" id="PRU00169"/>
    </source>
</evidence>
<feature type="modified residue" description="4-aspartylphosphate" evidence="11">
    <location>
        <position position="543"/>
    </location>
</feature>
<keyword evidence="6" id="KW-0418">Kinase</keyword>
<dbReference type="PROSITE" id="PS50109">
    <property type="entry name" value="HIS_KIN"/>
    <property type="match status" value="1"/>
</dbReference>
<dbReference type="InterPro" id="IPR004358">
    <property type="entry name" value="Sig_transdc_His_kin-like_C"/>
</dbReference>
<evidence type="ECO:0000256" key="12">
    <source>
        <dbReference type="SAM" id="Coils"/>
    </source>
</evidence>
<protein>
    <recommendedName>
        <fullName evidence="10">Virulence sensor protein BvgS</fullName>
        <ecNumber evidence="2">2.7.13.3</ecNumber>
    </recommendedName>
</protein>
<dbReference type="PROSITE" id="PS50110">
    <property type="entry name" value="RESPONSE_REGULATORY"/>
    <property type="match status" value="1"/>
</dbReference>
<evidence type="ECO:0000256" key="4">
    <source>
        <dbReference type="ARBA" id="ARBA00022679"/>
    </source>
</evidence>
<dbReference type="Gene3D" id="3.30.565.10">
    <property type="entry name" value="Histidine kinase-like ATPase, C-terminal domain"/>
    <property type="match status" value="1"/>
</dbReference>
<evidence type="ECO:0000256" key="1">
    <source>
        <dbReference type="ARBA" id="ARBA00000085"/>
    </source>
</evidence>
<dbReference type="EC" id="2.7.13.3" evidence="2"/>
<dbReference type="SUPFAM" id="SSF47384">
    <property type="entry name" value="Homodimeric domain of signal transducing histidine kinase"/>
    <property type="match status" value="1"/>
</dbReference>
<keyword evidence="12" id="KW-0175">Coiled coil</keyword>
<gene>
    <name evidence="17" type="ORF">NH14_032260</name>
</gene>
<evidence type="ECO:0000259" key="15">
    <source>
        <dbReference type="PROSITE" id="PS50109"/>
    </source>
</evidence>
<keyword evidence="14" id="KW-0472">Membrane</keyword>
<keyword evidence="18" id="KW-1185">Reference proteome</keyword>
<reference evidence="17" key="2">
    <citation type="submission" date="2020-04" db="EMBL/GenBank/DDBJ databases">
        <authorList>
            <person name="Alexandrino P."/>
            <person name="Mendonca T."/>
            <person name="Guaman L."/>
            <person name="Cherix J."/>
            <person name="Lozano-Sakalauskas G."/>
            <person name="Fujita A."/>
            <person name="Filho E.R."/>
            <person name="Long P."/>
            <person name="Padilla G."/>
            <person name="Taciro M.K."/>
            <person name="Gomez J.G."/>
            <person name="Silva L.F."/>
            <person name="Torres M."/>
        </authorList>
    </citation>
    <scope>NUCLEOTIDE SEQUENCE</scope>
    <source>
        <strain evidence="17">LMG 19450</strain>
    </source>
</reference>
<dbReference type="InterPro" id="IPR011006">
    <property type="entry name" value="CheY-like_superfamily"/>
</dbReference>
<proteinExistence type="predicted"/>